<dbReference type="AlphaFoldDB" id="A0A0M3APR5"/>
<dbReference type="SUPFAM" id="SSF51735">
    <property type="entry name" value="NAD(P)-binding Rossmann-fold domains"/>
    <property type="match status" value="1"/>
</dbReference>
<evidence type="ECO:0000313" key="2">
    <source>
        <dbReference type="EMBL" id="KKW91815.1"/>
    </source>
</evidence>
<name>A0A0M3APR5_9SPHN</name>
<dbReference type="InterPro" id="IPR036291">
    <property type="entry name" value="NAD(P)-bd_dom_sf"/>
</dbReference>
<dbReference type="STRING" id="56193.YP76_11910"/>
<accession>A0A0M3APR5</accession>
<evidence type="ECO:0000313" key="3">
    <source>
        <dbReference type="Proteomes" id="UP000033874"/>
    </source>
</evidence>
<dbReference type="PATRIC" id="fig|56193.3.peg.2475"/>
<evidence type="ECO:0008006" key="4">
    <source>
        <dbReference type="Google" id="ProtNLM"/>
    </source>
</evidence>
<keyword evidence="3" id="KW-1185">Reference proteome</keyword>
<sequence length="260" mass="27037">MGLIEGQVAIVTGAANELTQGIARRFAREGAKVVLVDRDQEAAQAVARTIPGAEARGADLADPAAARAIADAVKEAHGRIDILLNGAHAALKWERLAKKNAASDFTAAFHDVLLNALNMMQAVYPHMKAAGAGRIVNLGSIYGPTANEGVTDAVTMDFALTGLSRSAGVEWGKDGILVNFLQAAVPDIGVFADYRAGKGKSVETLIANTAMPRLADPVEDVGGAAMFLVSDEACFILGHRVLADGGQHLTAAIFEPGAER</sequence>
<dbReference type="PANTHER" id="PTHR42760:SF135">
    <property type="entry name" value="BLL7886 PROTEIN"/>
    <property type="match status" value="1"/>
</dbReference>
<dbReference type="RefSeq" id="WP_046763824.1">
    <property type="nucleotide sequence ID" value="NZ_LBIC01000005.1"/>
</dbReference>
<dbReference type="GO" id="GO:0030497">
    <property type="term" value="P:fatty acid elongation"/>
    <property type="evidence" value="ECO:0007669"/>
    <property type="project" value="TreeGrafter"/>
</dbReference>
<organism evidence="2 3">
    <name type="scientific">Sphingobium chungbukense</name>
    <dbReference type="NCBI Taxonomy" id="56193"/>
    <lineage>
        <taxon>Bacteria</taxon>
        <taxon>Pseudomonadati</taxon>
        <taxon>Pseudomonadota</taxon>
        <taxon>Alphaproteobacteria</taxon>
        <taxon>Sphingomonadales</taxon>
        <taxon>Sphingomonadaceae</taxon>
        <taxon>Sphingobium</taxon>
    </lineage>
</organism>
<dbReference type="CDD" id="cd05233">
    <property type="entry name" value="SDR_c"/>
    <property type="match status" value="1"/>
</dbReference>
<evidence type="ECO:0000256" key="1">
    <source>
        <dbReference type="ARBA" id="ARBA00006484"/>
    </source>
</evidence>
<comment type="similarity">
    <text evidence="1">Belongs to the short-chain dehydrogenases/reductases (SDR) family.</text>
</comment>
<dbReference type="InterPro" id="IPR002347">
    <property type="entry name" value="SDR_fam"/>
</dbReference>
<reference evidence="2 3" key="1">
    <citation type="submission" date="2015-04" db="EMBL/GenBank/DDBJ databases">
        <title>Genome sequence of aromatic hydrocarbons-degrading Sphingobium chungbukense DJ77.</title>
        <authorList>
            <person name="Kim Y.-C."/>
            <person name="Chae J.-C."/>
        </authorList>
    </citation>
    <scope>NUCLEOTIDE SEQUENCE [LARGE SCALE GENOMIC DNA]</scope>
    <source>
        <strain evidence="2 3">DJ77</strain>
    </source>
</reference>
<protein>
    <recommendedName>
        <fullName evidence="4">Oxidoreductase</fullName>
    </recommendedName>
</protein>
<dbReference type="Pfam" id="PF13561">
    <property type="entry name" value="adh_short_C2"/>
    <property type="match status" value="1"/>
</dbReference>
<dbReference type="PANTHER" id="PTHR42760">
    <property type="entry name" value="SHORT-CHAIN DEHYDROGENASES/REDUCTASES FAMILY MEMBER"/>
    <property type="match status" value="1"/>
</dbReference>
<dbReference type="Proteomes" id="UP000033874">
    <property type="component" value="Unassembled WGS sequence"/>
</dbReference>
<proteinExistence type="inferred from homology"/>
<dbReference type="PRINTS" id="PR00081">
    <property type="entry name" value="GDHRDH"/>
</dbReference>
<dbReference type="Gene3D" id="3.40.50.720">
    <property type="entry name" value="NAD(P)-binding Rossmann-like Domain"/>
    <property type="match status" value="1"/>
</dbReference>
<gene>
    <name evidence="2" type="ORF">YP76_11910</name>
</gene>
<comment type="caution">
    <text evidence="2">The sequence shown here is derived from an EMBL/GenBank/DDBJ whole genome shotgun (WGS) entry which is preliminary data.</text>
</comment>
<dbReference type="GO" id="GO:0016616">
    <property type="term" value="F:oxidoreductase activity, acting on the CH-OH group of donors, NAD or NADP as acceptor"/>
    <property type="evidence" value="ECO:0007669"/>
    <property type="project" value="TreeGrafter"/>
</dbReference>
<dbReference type="EMBL" id="LBIC01000005">
    <property type="protein sequence ID" value="KKW91815.1"/>
    <property type="molecule type" value="Genomic_DNA"/>
</dbReference>